<dbReference type="PANTHER" id="PTHR11017:SF560">
    <property type="entry name" value="RESISTANCE PROTEIN (TIR-NBS-LRR CLASS), PUTATIVE-RELATED"/>
    <property type="match status" value="1"/>
</dbReference>
<dbReference type="InterPro" id="IPR035897">
    <property type="entry name" value="Toll_tir_struct_dom_sf"/>
</dbReference>
<dbReference type="PANTHER" id="PTHR11017">
    <property type="entry name" value="LEUCINE-RICH REPEAT-CONTAINING PROTEIN"/>
    <property type="match status" value="1"/>
</dbReference>
<organism evidence="2 3">
    <name type="scientific">Sphenostylis stenocarpa</name>
    <dbReference type="NCBI Taxonomy" id="92480"/>
    <lineage>
        <taxon>Eukaryota</taxon>
        <taxon>Viridiplantae</taxon>
        <taxon>Streptophyta</taxon>
        <taxon>Embryophyta</taxon>
        <taxon>Tracheophyta</taxon>
        <taxon>Spermatophyta</taxon>
        <taxon>Magnoliopsida</taxon>
        <taxon>eudicotyledons</taxon>
        <taxon>Gunneridae</taxon>
        <taxon>Pentapetalae</taxon>
        <taxon>rosids</taxon>
        <taxon>fabids</taxon>
        <taxon>Fabales</taxon>
        <taxon>Fabaceae</taxon>
        <taxon>Papilionoideae</taxon>
        <taxon>50 kb inversion clade</taxon>
        <taxon>NPAAA clade</taxon>
        <taxon>indigoferoid/millettioid clade</taxon>
        <taxon>Phaseoleae</taxon>
        <taxon>Sphenostylis</taxon>
    </lineage>
</organism>
<dbReference type="GO" id="GO:0043531">
    <property type="term" value="F:ADP binding"/>
    <property type="evidence" value="ECO:0007669"/>
    <property type="project" value="InterPro"/>
</dbReference>
<feature type="domain" description="TIR" evidence="1">
    <location>
        <begin position="6"/>
        <end position="175"/>
    </location>
</feature>
<gene>
    <name evidence="2" type="ORF">AYBTSS11_LOCUS13816</name>
</gene>
<dbReference type="PRINTS" id="PR00364">
    <property type="entry name" value="DISEASERSIST"/>
</dbReference>
<evidence type="ECO:0000259" key="1">
    <source>
        <dbReference type="PROSITE" id="PS50104"/>
    </source>
</evidence>
<dbReference type="SUPFAM" id="SSF52200">
    <property type="entry name" value="Toll/Interleukin receptor TIR domain"/>
    <property type="match status" value="1"/>
</dbReference>
<dbReference type="AlphaFoldDB" id="A0AA86SQT0"/>
<dbReference type="Pfam" id="PF01582">
    <property type="entry name" value="TIR"/>
    <property type="match status" value="1"/>
</dbReference>
<dbReference type="InterPro" id="IPR027417">
    <property type="entry name" value="P-loop_NTPase"/>
</dbReference>
<accession>A0AA86SQT0</accession>
<evidence type="ECO:0000313" key="2">
    <source>
        <dbReference type="EMBL" id="CAJ1949623.1"/>
    </source>
</evidence>
<dbReference type="Gramene" id="rna-AYBTSS11_LOCUS13816">
    <property type="protein sequence ID" value="CAJ1949623.1"/>
    <property type="gene ID" value="gene-AYBTSS11_LOCUS13816"/>
</dbReference>
<dbReference type="SMART" id="SM00255">
    <property type="entry name" value="TIR"/>
    <property type="match status" value="1"/>
</dbReference>
<evidence type="ECO:0000313" key="3">
    <source>
        <dbReference type="Proteomes" id="UP001189624"/>
    </source>
</evidence>
<dbReference type="PROSITE" id="PS50104">
    <property type="entry name" value="TIR"/>
    <property type="match status" value="1"/>
</dbReference>
<sequence>MEFTPASYDVLINFTGEDIRRKFVSHLDSALSTAGLTTFFHEENIVKAMQLQDLTQPKELCRVAIVVFTKTYAESAWCLHELQEIIKWQEIYCRHVLPVYYEIHPSDVRLQKGNFGKALKATAQQTFSGQQVEDALSRWSRALTKAANLFGWDESNYRSDAGLVEKIVKSVLNLPVLAATKFPVGLQYHAENLIRYIKNNNVSIIGIWGMEGVGKTTIVKAVYNQIHSTFMYKSFIEDVEEICGRGHFQFEKQLLSDVLKTKVEIKSREIGASMIQKRLSGRRMLIVLDGANQFQRLKFLCENRKWCGDGTVVLGWLKFLNLSHSKYLTETPDFSGLPSLKKLILKDCPSLSKVHQSIGDLCNLLLINLKDCTSLSNLPKEVYKLKSLKTLILSGCLKIDILEEDVAQMESLITLITEYKAVKQVPFSIVSSKCIGYVSLRGFEGLSHNIYPSIIRSWISPTMNHLSYIRPCCMDLDNNNWGDLKPMLSSLANLRSVLVQCDTEFQLSKQVKAILVEYGVHFTELRISNHLLRFSLIGVGCYNEFFNTLSESISEGLARSESSYVCLPGDNHPHWLAHVGGRHSVHFTVPKDCDLKGMVLCVVYLSTPENMATECLASVLIVNYTKCTFHIHKHGTTISFNDIDWEGIISNLKSGDKVEIFVTLAHGLVVKNTAVYLIYGESKKNTLHKFIKKKFDV</sequence>
<proteinExistence type="predicted"/>
<dbReference type="GO" id="GO:0006952">
    <property type="term" value="P:defense response"/>
    <property type="evidence" value="ECO:0007669"/>
    <property type="project" value="InterPro"/>
</dbReference>
<dbReference type="Gene3D" id="3.80.10.10">
    <property type="entry name" value="Ribonuclease Inhibitor"/>
    <property type="match status" value="1"/>
</dbReference>
<keyword evidence="3" id="KW-1185">Reference proteome</keyword>
<dbReference type="SUPFAM" id="SSF52540">
    <property type="entry name" value="P-loop containing nucleoside triphosphate hydrolases"/>
    <property type="match status" value="1"/>
</dbReference>
<dbReference type="InterPro" id="IPR000157">
    <property type="entry name" value="TIR_dom"/>
</dbReference>
<protein>
    <recommendedName>
        <fullName evidence="1">TIR domain-containing protein</fullName>
    </recommendedName>
</protein>
<dbReference type="Pfam" id="PF00931">
    <property type="entry name" value="NB-ARC"/>
    <property type="match status" value="1"/>
</dbReference>
<dbReference type="InterPro" id="IPR044974">
    <property type="entry name" value="Disease_R_plants"/>
</dbReference>
<reference evidence="2" key="1">
    <citation type="submission" date="2023-10" db="EMBL/GenBank/DDBJ databases">
        <authorList>
            <person name="Domelevo Entfellner J.-B."/>
        </authorList>
    </citation>
    <scope>NUCLEOTIDE SEQUENCE</scope>
</reference>
<dbReference type="Gene3D" id="3.40.50.10140">
    <property type="entry name" value="Toll/interleukin-1 receptor homology (TIR) domain"/>
    <property type="match status" value="1"/>
</dbReference>
<dbReference type="EMBL" id="OY731401">
    <property type="protein sequence ID" value="CAJ1949623.1"/>
    <property type="molecule type" value="Genomic_DNA"/>
</dbReference>
<dbReference type="Proteomes" id="UP001189624">
    <property type="component" value="Chromosome 4"/>
</dbReference>
<dbReference type="SUPFAM" id="SSF52058">
    <property type="entry name" value="L domain-like"/>
    <property type="match status" value="1"/>
</dbReference>
<dbReference type="InterPro" id="IPR032675">
    <property type="entry name" value="LRR_dom_sf"/>
</dbReference>
<dbReference type="GO" id="GO:0007165">
    <property type="term" value="P:signal transduction"/>
    <property type="evidence" value="ECO:0007669"/>
    <property type="project" value="InterPro"/>
</dbReference>
<dbReference type="InterPro" id="IPR002182">
    <property type="entry name" value="NB-ARC"/>
</dbReference>
<dbReference type="Gene3D" id="3.40.50.300">
    <property type="entry name" value="P-loop containing nucleotide triphosphate hydrolases"/>
    <property type="match status" value="1"/>
</dbReference>
<name>A0AA86SQT0_9FABA</name>